<dbReference type="PROSITE" id="PS51755">
    <property type="entry name" value="OMPR_PHOB"/>
    <property type="match status" value="1"/>
</dbReference>
<dbReference type="InterPro" id="IPR001867">
    <property type="entry name" value="OmpR/PhoB-type_DNA-bd"/>
</dbReference>
<dbReference type="InterPro" id="IPR005158">
    <property type="entry name" value="BTAD"/>
</dbReference>
<evidence type="ECO:0000256" key="1">
    <source>
        <dbReference type="ARBA" id="ARBA00005820"/>
    </source>
</evidence>
<keyword evidence="8" id="KW-1185">Reference proteome</keyword>
<sequence length="335" mass="37549">MTEQEGEFPPHKIDIHVRMSRDRPFRATFTNPDGKHCDNNRNFPMFIHRATNACKDQLPTPSEEPRGFRVRFEVLGPLSVLDCANGAGRSLLPSASKKRILLASLLSRVNEVVSTESLIAEIWGDQPPAKARGALHVYMAQLRNGLFENVGGDRQATIITDGPGYLLRLEGAGFDQHEFESLMGRARSLQDRGQLADAADTVRRALDLWRGPALAGLTDGTMLGVFATCLDEEYVAALELRLEIDLLLGRHRSVIAELIRLVHDYPLRETFYRQLMLAFYRSERQADALNCFVQLRTRLREELGVEPCRPIQQLHQAVLSADPALDRHMADVAAS</sequence>
<evidence type="ECO:0000256" key="3">
    <source>
        <dbReference type="ARBA" id="ARBA00023125"/>
    </source>
</evidence>
<feature type="domain" description="OmpR/PhoB-type" evidence="6">
    <location>
        <begin position="65"/>
        <end position="169"/>
    </location>
</feature>
<feature type="DNA-binding region" description="OmpR/PhoB-type" evidence="5">
    <location>
        <begin position="65"/>
        <end position="169"/>
    </location>
</feature>
<keyword evidence="3 5" id="KW-0238">DNA-binding</keyword>
<dbReference type="InterPro" id="IPR036388">
    <property type="entry name" value="WH-like_DNA-bd_sf"/>
</dbReference>
<name>A0ABY2RTZ5_9PSEU</name>
<comment type="caution">
    <text evidence="7">The sequence shown here is derived from an EMBL/GenBank/DDBJ whole genome shotgun (WGS) entry which is preliminary data.</text>
</comment>
<dbReference type="SUPFAM" id="SSF46894">
    <property type="entry name" value="C-terminal effector domain of the bipartite response regulators"/>
    <property type="match status" value="1"/>
</dbReference>
<dbReference type="Pfam" id="PF00486">
    <property type="entry name" value="Trans_reg_C"/>
    <property type="match status" value="1"/>
</dbReference>
<accession>A0ABY2RTZ5</accession>
<dbReference type="PANTHER" id="PTHR35807">
    <property type="entry name" value="TRANSCRIPTIONAL REGULATOR REDD-RELATED"/>
    <property type="match status" value="1"/>
</dbReference>
<organism evidence="7 8">
    <name type="scientific">Prauserella endophytica</name>
    <dbReference type="NCBI Taxonomy" id="1592324"/>
    <lineage>
        <taxon>Bacteria</taxon>
        <taxon>Bacillati</taxon>
        <taxon>Actinomycetota</taxon>
        <taxon>Actinomycetes</taxon>
        <taxon>Pseudonocardiales</taxon>
        <taxon>Pseudonocardiaceae</taxon>
        <taxon>Prauserella</taxon>
        <taxon>Prauserella coralliicola group</taxon>
    </lineage>
</organism>
<dbReference type="Pfam" id="PF03704">
    <property type="entry name" value="BTAD"/>
    <property type="match status" value="1"/>
</dbReference>
<dbReference type="Gene3D" id="1.25.40.10">
    <property type="entry name" value="Tetratricopeptide repeat domain"/>
    <property type="match status" value="1"/>
</dbReference>
<evidence type="ECO:0000259" key="6">
    <source>
        <dbReference type="PROSITE" id="PS51755"/>
    </source>
</evidence>
<keyword evidence="2" id="KW-0805">Transcription regulation</keyword>
<dbReference type="SUPFAM" id="SSF48452">
    <property type="entry name" value="TPR-like"/>
    <property type="match status" value="1"/>
</dbReference>
<dbReference type="SMART" id="SM00862">
    <property type="entry name" value="Trans_reg_C"/>
    <property type="match status" value="1"/>
</dbReference>
<dbReference type="PANTHER" id="PTHR35807:SF1">
    <property type="entry name" value="TRANSCRIPTIONAL REGULATOR REDD"/>
    <property type="match status" value="1"/>
</dbReference>
<proteinExistence type="inferred from homology"/>
<evidence type="ECO:0000256" key="5">
    <source>
        <dbReference type="PROSITE-ProRule" id="PRU01091"/>
    </source>
</evidence>
<reference evidence="7 8" key="1">
    <citation type="journal article" date="2015" name="Antonie Van Leeuwenhoek">
        <title>Prauserella endophytica sp. nov., an endophytic actinobacterium isolated from Tamarix taklamakanensis.</title>
        <authorList>
            <person name="Liu J.M."/>
            <person name="Habden X."/>
            <person name="Guo L."/>
            <person name="Tuo L."/>
            <person name="Jiang Z.K."/>
            <person name="Liu S.W."/>
            <person name="Liu X.F."/>
            <person name="Chen L."/>
            <person name="Li R.F."/>
            <person name="Zhang Y.Q."/>
            <person name="Sun C.H."/>
        </authorList>
    </citation>
    <scope>NUCLEOTIDE SEQUENCE [LARGE SCALE GENOMIC DNA]</scope>
    <source>
        <strain evidence="7 8">CGMCC 4.7182</strain>
    </source>
</reference>
<dbReference type="Gene3D" id="1.10.10.10">
    <property type="entry name" value="Winged helix-like DNA-binding domain superfamily/Winged helix DNA-binding domain"/>
    <property type="match status" value="1"/>
</dbReference>
<dbReference type="InterPro" id="IPR011990">
    <property type="entry name" value="TPR-like_helical_dom_sf"/>
</dbReference>
<keyword evidence="4" id="KW-0804">Transcription</keyword>
<dbReference type="InterPro" id="IPR051677">
    <property type="entry name" value="AfsR-DnrI-RedD_regulator"/>
</dbReference>
<dbReference type="EMBL" id="SWMS01000036">
    <property type="protein sequence ID" value="TKG60516.1"/>
    <property type="molecule type" value="Genomic_DNA"/>
</dbReference>
<comment type="similarity">
    <text evidence="1">Belongs to the AfsR/DnrI/RedD regulatory family.</text>
</comment>
<dbReference type="Proteomes" id="UP000309992">
    <property type="component" value="Unassembled WGS sequence"/>
</dbReference>
<dbReference type="SMART" id="SM01043">
    <property type="entry name" value="BTAD"/>
    <property type="match status" value="1"/>
</dbReference>
<protein>
    <submittedName>
        <fullName evidence="7">AfsR/SARP family transcriptional regulator</fullName>
    </submittedName>
</protein>
<evidence type="ECO:0000256" key="2">
    <source>
        <dbReference type="ARBA" id="ARBA00023015"/>
    </source>
</evidence>
<dbReference type="InterPro" id="IPR016032">
    <property type="entry name" value="Sig_transdc_resp-reg_C-effctor"/>
</dbReference>
<gene>
    <name evidence="7" type="ORF">FCN18_35220</name>
</gene>
<dbReference type="CDD" id="cd15831">
    <property type="entry name" value="BTAD"/>
    <property type="match status" value="1"/>
</dbReference>
<evidence type="ECO:0000313" key="8">
    <source>
        <dbReference type="Proteomes" id="UP000309992"/>
    </source>
</evidence>
<evidence type="ECO:0000256" key="4">
    <source>
        <dbReference type="ARBA" id="ARBA00023163"/>
    </source>
</evidence>
<evidence type="ECO:0000313" key="7">
    <source>
        <dbReference type="EMBL" id="TKG60516.1"/>
    </source>
</evidence>